<keyword evidence="1" id="KW-1133">Transmembrane helix</keyword>
<dbReference type="AlphaFoldDB" id="A0A0K2TAK0"/>
<organism evidence="2">
    <name type="scientific">Lepeophtheirus salmonis</name>
    <name type="common">Salmon louse</name>
    <name type="synonym">Caligus salmonis</name>
    <dbReference type="NCBI Taxonomy" id="72036"/>
    <lineage>
        <taxon>Eukaryota</taxon>
        <taxon>Metazoa</taxon>
        <taxon>Ecdysozoa</taxon>
        <taxon>Arthropoda</taxon>
        <taxon>Crustacea</taxon>
        <taxon>Multicrustacea</taxon>
        <taxon>Hexanauplia</taxon>
        <taxon>Copepoda</taxon>
        <taxon>Siphonostomatoida</taxon>
        <taxon>Caligidae</taxon>
        <taxon>Lepeophtheirus</taxon>
    </lineage>
</organism>
<sequence length="55" mass="6457">MHPFRGVFPSLDRKWRGQGGIHQYVVYFFYSFGVGNSWITFNFFPSDAIPSLRIL</sequence>
<evidence type="ECO:0000256" key="1">
    <source>
        <dbReference type="SAM" id="Phobius"/>
    </source>
</evidence>
<protein>
    <submittedName>
        <fullName evidence="2">Uncharacterized protein</fullName>
    </submittedName>
</protein>
<name>A0A0K2TAK0_LEPSM</name>
<keyword evidence="1" id="KW-0812">Transmembrane</keyword>
<proteinExistence type="predicted"/>
<evidence type="ECO:0000313" key="2">
    <source>
        <dbReference type="EMBL" id="CDW22592.1"/>
    </source>
</evidence>
<feature type="transmembrane region" description="Helical" evidence="1">
    <location>
        <begin position="21"/>
        <end position="41"/>
    </location>
</feature>
<dbReference type="EMBL" id="HACA01005231">
    <property type="protein sequence ID" value="CDW22592.1"/>
    <property type="molecule type" value="Transcribed_RNA"/>
</dbReference>
<accession>A0A0K2TAK0</accession>
<reference evidence="2" key="1">
    <citation type="submission" date="2014-05" db="EMBL/GenBank/DDBJ databases">
        <authorList>
            <person name="Chronopoulou M."/>
        </authorList>
    </citation>
    <scope>NUCLEOTIDE SEQUENCE</scope>
    <source>
        <tissue evidence="2">Whole organism</tissue>
    </source>
</reference>
<keyword evidence="1" id="KW-0472">Membrane</keyword>